<reference evidence="2 3" key="1">
    <citation type="submission" date="2016-08" db="EMBL/GenBank/DDBJ databases">
        <title>A Parts List for Fungal Cellulosomes Revealed by Comparative Genomics.</title>
        <authorList>
            <consortium name="DOE Joint Genome Institute"/>
            <person name="Haitjema C.H."/>
            <person name="Gilmore S.P."/>
            <person name="Henske J.K."/>
            <person name="Solomon K.V."/>
            <person name="De Groot R."/>
            <person name="Kuo A."/>
            <person name="Mondo S.J."/>
            <person name="Salamov A.A."/>
            <person name="Labutti K."/>
            <person name="Zhao Z."/>
            <person name="Chiniquy J."/>
            <person name="Barry K."/>
            <person name="Brewer H.M."/>
            <person name="Purvine S.O."/>
            <person name="Wright A.T."/>
            <person name="Boxma B."/>
            <person name="Van Alen T."/>
            <person name="Hackstein J.H."/>
            <person name="Baker S.E."/>
            <person name="Grigoriev I.V."/>
            <person name="O'Malley M.A."/>
        </authorList>
    </citation>
    <scope>NUCLEOTIDE SEQUENCE [LARGE SCALE GENOMIC DNA]</scope>
    <source>
        <strain evidence="2 3">S4</strain>
    </source>
</reference>
<dbReference type="AlphaFoldDB" id="A0A1Y1XLT2"/>
<dbReference type="Proteomes" id="UP000193944">
    <property type="component" value="Unassembled WGS sequence"/>
</dbReference>
<dbReference type="EMBL" id="MCFG01000018">
    <property type="protein sequence ID" value="ORX86655.1"/>
    <property type="molecule type" value="Genomic_DNA"/>
</dbReference>
<name>A0A1Y1XLT2_9FUNG</name>
<keyword evidence="1" id="KW-0732">Signal</keyword>
<reference evidence="2 3" key="2">
    <citation type="submission" date="2016-08" db="EMBL/GenBank/DDBJ databases">
        <title>Pervasive Adenine N6-methylation of Active Genes in Fungi.</title>
        <authorList>
            <consortium name="DOE Joint Genome Institute"/>
            <person name="Mondo S.J."/>
            <person name="Dannebaum R.O."/>
            <person name="Kuo R.C."/>
            <person name="Labutti K."/>
            <person name="Haridas S."/>
            <person name="Kuo A."/>
            <person name="Salamov A."/>
            <person name="Ahrendt S.R."/>
            <person name="Lipzen A."/>
            <person name="Sullivan W."/>
            <person name="Andreopoulos W.B."/>
            <person name="Clum A."/>
            <person name="Lindquist E."/>
            <person name="Daum C."/>
            <person name="Ramamoorthy G.K."/>
            <person name="Gryganskyi A."/>
            <person name="Culley D."/>
            <person name="Magnuson J.K."/>
            <person name="James T.Y."/>
            <person name="O'Malley M.A."/>
            <person name="Stajich J.E."/>
            <person name="Spatafora J.W."/>
            <person name="Visel A."/>
            <person name="Grigoriev I.V."/>
        </authorList>
    </citation>
    <scope>NUCLEOTIDE SEQUENCE [LARGE SCALE GENOMIC DNA]</scope>
    <source>
        <strain evidence="2 3">S4</strain>
    </source>
</reference>
<feature type="signal peptide" evidence="1">
    <location>
        <begin position="1"/>
        <end position="22"/>
    </location>
</feature>
<sequence>MKLNFLSLFFCLLVVITSKAYGVNIKRNISLDSNFSEKLSEECIKEQENAENTECMEFITLSNYKQVCSNYKSEKCQKFYNDPLSYFPLCKNDPIIKELYQPIGMETLQHMYDLECQKDEDGNLCPMSLSFITSSPSHDVINDTCKSKLCTDSIIEICKKFNIEQFSYYENLPNTSGNFTYEELNAFKNIAKMLESDKCKALHVTNDTSNAINIKSSNILLITLTLLLLLFIY</sequence>
<accession>A0A1Y1XLT2</accession>
<feature type="chain" id="PRO_5012688738" evidence="1">
    <location>
        <begin position="23"/>
        <end position="233"/>
    </location>
</feature>
<gene>
    <name evidence="2" type="ORF">BCR32DRAFT_324855</name>
</gene>
<keyword evidence="3" id="KW-1185">Reference proteome</keyword>
<proteinExistence type="predicted"/>
<evidence type="ECO:0000256" key="1">
    <source>
        <dbReference type="SAM" id="SignalP"/>
    </source>
</evidence>
<comment type="caution">
    <text evidence="2">The sequence shown here is derived from an EMBL/GenBank/DDBJ whole genome shotgun (WGS) entry which is preliminary data.</text>
</comment>
<organism evidence="2 3">
    <name type="scientific">Anaeromyces robustus</name>
    <dbReference type="NCBI Taxonomy" id="1754192"/>
    <lineage>
        <taxon>Eukaryota</taxon>
        <taxon>Fungi</taxon>
        <taxon>Fungi incertae sedis</taxon>
        <taxon>Chytridiomycota</taxon>
        <taxon>Chytridiomycota incertae sedis</taxon>
        <taxon>Neocallimastigomycetes</taxon>
        <taxon>Neocallimastigales</taxon>
        <taxon>Neocallimastigaceae</taxon>
        <taxon>Anaeromyces</taxon>
    </lineage>
</organism>
<evidence type="ECO:0000313" key="3">
    <source>
        <dbReference type="Proteomes" id="UP000193944"/>
    </source>
</evidence>
<dbReference type="OrthoDB" id="2135617at2759"/>
<protein>
    <submittedName>
        <fullName evidence="2">Uncharacterized protein</fullName>
    </submittedName>
</protein>
<evidence type="ECO:0000313" key="2">
    <source>
        <dbReference type="EMBL" id="ORX86655.1"/>
    </source>
</evidence>